<accession>A0A917SUA1</accession>
<proteinExistence type="predicted"/>
<dbReference type="Pfam" id="PF03992">
    <property type="entry name" value="ABM"/>
    <property type="match status" value="1"/>
</dbReference>
<evidence type="ECO:0000259" key="1">
    <source>
        <dbReference type="PROSITE" id="PS51725"/>
    </source>
</evidence>
<gene>
    <name evidence="2" type="ORF">GCM10011594_18420</name>
</gene>
<comment type="caution">
    <text evidence="2">The sequence shown here is derived from an EMBL/GenBank/DDBJ whole genome shotgun (WGS) entry which is preliminary data.</text>
</comment>
<reference evidence="2" key="2">
    <citation type="submission" date="2020-09" db="EMBL/GenBank/DDBJ databases">
        <authorList>
            <person name="Sun Q."/>
            <person name="Zhou Y."/>
        </authorList>
    </citation>
    <scope>NUCLEOTIDE SEQUENCE</scope>
    <source>
        <strain evidence="2">CGMCC 4.7308</strain>
    </source>
</reference>
<dbReference type="GO" id="GO:0004497">
    <property type="term" value="F:monooxygenase activity"/>
    <property type="evidence" value="ECO:0007669"/>
    <property type="project" value="UniProtKB-KW"/>
</dbReference>
<dbReference type="SUPFAM" id="SSF54909">
    <property type="entry name" value="Dimeric alpha+beta barrel"/>
    <property type="match status" value="1"/>
</dbReference>
<dbReference type="EMBL" id="BMNA01000003">
    <property type="protein sequence ID" value="GGL98819.1"/>
    <property type="molecule type" value="Genomic_DNA"/>
</dbReference>
<dbReference type="PANTHER" id="PTHR33336:SF3">
    <property type="entry name" value="ABM DOMAIN-CONTAINING PROTEIN"/>
    <property type="match status" value="1"/>
</dbReference>
<feature type="domain" description="ABM" evidence="1">
    <location>
        <begin position="2"/>
        <end position="91"/>
    </location>
</feature>
<dbReference type="PANTHER" id="PTHR33336">
    <property type="entry name" value="QUINOL MONOOXYGENASE YGIN-RELATED"/>
    <property type="match status" value="1"/>
</dbReference>
<dbReference type="RefSeq" id="WP_188941210.1">
    <property type="nucleotide sequence ID" value="NZ_BMNA01000003.1"/>
</dbReference>
<protein>
    <submittedName>
        <fullName evidence="2">Antibiotic biosynthesis monooxygenase</fullName>
    </submittedName>
</protein>
<organism evidence="2 3">
    <name type="scientific">Nakamurella endophytica</name>
    <dbReference type="NCBI Taxonomy" id="1748367"/>
    <lineage>
        <taxon>Bacteria</taxon>
        <taxon>Bacillati</taxon>
        <taxon>Actinomycetota</taxon>
        <taxon>Actinomycetes</taxon>
        <taxon>Nakamurellales</taxon>
        <taxon>Nakamurellaceae</taxon>
        <taxon>Nakamurella</taxon>
    </lineage>
</organism>
<reference evidence="2" key="1">
    <citation type="journal article" date="2014" name="Int. J. Syst. Evol. Microbiol.">
        <title>Complete genome sequence of Corynebacterium casei LMG S-19264T (=DSM 44701T), isolated from a smear-ripened cheese.</title>
        <authorList>
            <consortium name="US DOE Joint Genome Institute (JGI-PGF)"/>
            <person name="Walter F."/>
            <person name="Albersmeier A."/>
            <person name="Kalinowski J."/>
            <person name="Ruckert C."/>
        </authorList>
    </citation>
    <scope>NUCLEOTIDE SEQUENCE</scope>
    <source>
        <strain evidence="2">CGMCC 4.7308</strain>
    </source>
</reference>
<keyword evidence="2" id="KW-0503">Monooxygenase</keyword>
<evidence type="ECO:0000313" key="2">
    <source>
        <dbReference type="EMBL" id="GGL98819.1"/>
    </source>
</evidence>
<dbReference type="InterPro" id="IPR007138">
    <property type="entry name" value="ABM_dom"/>
</dbReference>
<name>A0A917SUA1_9ACTN</name>
<keyword evidence="2" id="KW-0560">Oxidoreductase</keyword>
<dbReference type="InterPro" id="IPR050744">
    <property type="entry name" value="AI-2_Isomerase_LsrG"/>
</dbReference>
<dbReference type="AlphaFoldDB" id="A0A917SUA1"/>
<dbReference type="Gene3D" id="3.30.70.100">
    <property type="match status" value="1"/>
</dbReference>
<dbReference type="InterPro" id="IPR011008">
    <property type="entry name" value="Dimeric_a/b-barrel"/>
</dbReference>
<evidence type="ECO:0000313" key="3">
    <source>
        <dbReference type="Proteomes" id="UP000655208"/>
    </source>
</evidence>
<dbReference type="PROSITE" id="PS51725">
    <property type="entry name" value="ABM"/>
    <property type="match status" value="1"/>
</dbReference>
<keyword evidence="3" id="KW-1185">Reference proteome</keyword>
<sequence>MIFICVKWKVRPEYADRWVELTRDFTEGTRAEPGNIFYDWSRNVEDPTEYVLIEAFAEDAAEAHVTSPHFKKAQAELPQYLVETPMIRNVVLPGDHWDRLTEFEVR</sequence>
<dbReference type="Proteomes" id="UP000655208">
    <property type="component" value="Unassembled WGS sequence"/>
</dbReference>